<feature type="DNA-binding region" description="H-T-H motif" evidence="2">
    <location>
        <begin position="63"/>
        <end position="82"/>
    </location>
</feature>
<evidence type="ECO:0000313" key="6">
    <source>
        <dbReference type="Proteomes" id="UP000478090"/>
    </source>
</evidence>
<dbReference type="InterPro" id="IPR001647">
    <property type="entry name" value="HTH_TetR"/>
</dbReference>
<dbReference type="PANTHER" id="PTHR30055">
    <property type="entry name" value="HTH-TYPE TRANSCRIPTIONAL REGULATOR RUTR"/>
    <property type="match status" value="1"/>
</dbReference>
<dbReference type="PROSITE" id="PS50977">
    <property type="entry name" value="HTH_TETR_2"/>
    <property type="match status" value="1"/>
</dbReference>
<dbReference type="InterPro" id="IPR050109">
    <property type="entry name" value="HTH-type_TetR-like_transc_reg"/>
</dbReference>
<keyword evidence="6" id="KW-1185">Reference proteome</keyword>
<dbReference type="SUPFAM" id="SSF48498">
    <property type="entry name" value="Tetracyclin repressor-like, C-terminal domain"/>
    <property type="match status" value="1"/>
</dbReference>
<dbReference type="Pfam" id="PF00440">
    <property type="entry name" value="TetR_N"/>
    <property type="match status" value="1"/>
</dbReference>
<evidence type="ECO:0000256" key="1">
    <source>
        <dbReference type="ARBA" id="ARBA00023125"/>
    </source>
</evidence>
<organism evidence="5 6">
    <name type="scientific">Duganella qianjiadongensis</name>
    <dbReference type="NCBI Taxonomy" id="2692176"/>
    <lineage>
        <taxon>Bacteria</taxon>
        <taxon>Pseudomonadati</taxon>
        <taxon>Pseudomonadota</taxon>
        <taxon>Betaproteobacteria</taxon>
        <taxon>Burkholderiales</taxon>
        <taxon>Oxalobacteraceae</taxon>
        <taxon>Telluria group</taxon>
        <taxon>Duganella</taxon>
    </lineage>
</organism>
<dbReference type="SUPFAM" id="SSF46689">
    <property type="entry name" value="Homeodomain-like"/>
    <property type="match status" value="1"/>
</dbReference>
<feature type="region of interest" description="Disordered" evidence="3">
    <location>
        <begin position="1"/>
        <end position="35"/>
    </location>
</feature>
<feature type="domain" description="HTH tetR-type" evidence="4">
    <location>
        <begin position="40"/>
        <end position="100"/>
    </location>
</feature>
<comment type="caution">
    <text evidence="5">The sequence shown here is derived from an EMBL/GenBank/DDBJ whole genome shotgun (WGS) entry which is preliminary data.</text>
</comment>
<dbReference type="EMBL" id="WWCM01000002">
    <property type="protein sequence ID" value="MYM38543.1"/>
    <property type="molecule type" value="Genomic_DNA"/>
</dbReference>
<name>A0ABW9VJ33_9BURK</name>
<evidence type="ECO:0000313" key="5">
    <source>
        <dbReference type="EMBL" id="MYM38543.1"/>
    </source>
</evidence>
<proteinExistence type="predicted"/>
<evidence type="ECO:0000256" key="3">
    <source>
        <dbReference type="SAM" id="MobiDB-lite"/>
    </source>
</evidence>
<evidence type="ECO:0000256" key="2">
    <source>
        <dbReference type="PROSITE-ProRule" id="PRU00335"/>
    </source>
</evidence>
<keyword evidence="1 2" id="KW-0238">DNA-binding</keyword>
<protein>
    <submittedName>
        <fullName evidence="5">TetR family transcriptional regulator</fullName>
    </submittedName>
</protein>
<accession>A0ABW9VJ33</accession>
<dbReference type="InterPro" id="IPR036271">
    <property type="entry name" value="Tet_transcr_reg_TetR-rel_C_sf"/>
</dbReference>
<dbReference type="InterPro" id="IPR009057">
    <property type="entry name" value="Homeodomain-like_sf"/>
</dbReference>
<gene>
    <name evidence="5" type="ORF">GTP27_04295</name>
</gene>
<dbReference type="Pfam" id="PF14246">
    <property type="entry name" value="TetR_C_7"/>
    <property type="match status" value="1"/>
</dbReference>
<sequence>MIMNAHALDETDYSEEITDQTGATPCSGKSAGRPRAADKEARQLALLQTAGRLFLEKGYSNVSLEMIAREAHVAVRTIYVKFGGKLGLLKAVIGNGRAHFFEDMQSMETDKRPMQQVLSDFSLRFLELLSQPKSNQLYRMVVGESRTSPELAETFYEAGPKRTREELARYFDRPEIRAQLRSEFSSDVLAFHLLNCVLGDGMCSLLFPQDTGMPLEVRQARVKQGLELFLHGVQQRAM</sequence>
<dbReference type="InterPro" id="IPR039536">
    <property type="entry name" value="TetR_C_Proteobacteria"/>
</dbReference>
<evidence type="ECO:0000259" key="4">
    <source>
        <dbReference type="PROSITE" id="PS50977"/>
    </source>
</evidence>
<reference evidence="5 6" key="1">
    <citation type="submission" date="2019-12" db="EMBL/GenBank/DDBJ databases">
        <title>Novel species isolated from a subtropical stream in China.</title>
        <authorList>
            <person name="Lu H."/>
        </authorList>
    </citation>
    <scope>NUCLEOTIDE SEQUENCE [LARGE SCALE GENOMIC DNA]</scope>
    <source>
        <strain evidence="5 6">CY13W</strain>
    </source>
</reference>
<dbReference type="PANTHER" id="PTHR30055:SF146">
    <property type="entry name" value="HTH-TYPE TRANSCRIPTIONAL DUAL REGULATOR CECR"/>
    <property type="match status" value="1"/>
</dbReference>
<dbReference type="Gene3D" id="1.10.357.10">
    <property type="entry name" value="Tetracycline Repressor, domain 2"/>
    <property type="match status" value="1"/>
</dbReference>
<dbReference type="PRINTS" id="PR00455">
    <property type="entry name" value="HTHTETR"/>
</dbReference>
<dbReference type="Proteomes" id="UP000478090">
    <property type="component" value="Unassembled WGS sequence"/>
</dbReference>